<dbReference type="InterPro" id="IPR001251">
    <property type="entry name" value="CRAL-TRIO_dom"/>
</dbReference>
<dbReference type="InterPro" id="IPR036273">
    <property type="entry name" value="CRAL/TRIO_N_dom_sf"/>
</dbReference>
<dbReference type="PANTHER" id="PTHR10174:SF38">
    <property type="entry name" value="HL01515P"/>
    <property type="match status" value="1"/>
</dbReference>
<feature type="domain" description="CRAL-TRIO" evidence="2">
    <location>
        <begin position="135"/>
        <end position="309"/>
    </location>
</feature>
<dbReference type="PANTHER" id="PTHR10174">
    <property type="entry name" value="ALPHA-TOCOPHEROL TRANSFER PROTEIN-RELATED"/>
    <property type="match status" value="1"/>
</dbReference>
<dbReference type="InterPro" id="IPR036865">
    <property type="entry name" value="CRAL-TRIO_dom_sf"/>
</dbReference>
<dbReference type="AlphaFoldDB" id="A0AAD4PN72"/>
<sequence length="342" mass="39557">MGKAECISYDDNQLPYIDLGSARIRMDKEQAPEWALKKAQDELREVDGIKEQAIKQLRELIQNEKQLNLPLDDEYMMMFLRPCHYYPESALKRVRASAFQFHFHFQFTFAFVLFLQLKNFYNMKLKYGQACENIVPDKLRNVFEADILNLLPTRDQHGRRLLVLEAGKKWKPSKVPLVDLFRGIQLTVLGSMVEPYSQICGAVVIIDMEGNCFASPAGLPLSHITQFTPSFAAMLLDYIQDCICMRLKGVHIVNNSYIFNMLFAIFKPFIREKLRKRIFFHGKDWKSLTSHIDAGALPPKYGGTATWELPPGKLLGEFFECYLKDYEQADSYGYPAGYKMKK</sequence>
<evidence type="ECO:0000313" key="4">
    <source>
        <dbReference type="Proteomes" id="UP001200034"/>
    </source>
</evidence>
<dbReference type="SMART" id="SM00516">
    <property type="entry name" value="SEC14"/>
    <property type="match status" value="1"/>
</dbReference>
<name>A0AAD4PN72_9MUSC</name>
<evidence type="ECO:0000259" key="2">
    <source>
        <dbReference type="PROSITE" id="PS50191"/>
    </source>
</evidence>
<keyword evidence="1" id="KW-0175">Coiled coil</keyword>
<gene>
    <name evidence="3" type="ORF">KR093_007048</name>
</gene>
<evidence type="ECO:0000313" key="3">
    <source>
        <dbReference type="EMBL" id="KAH8377759.1"/>
    </source>
</evidence>
<dbReference type="Pfam" id="PF00650">
    <property type="entry name" value="CRAL_TRIO"/>
    <property type="match status" value="1"/>
</dbReference>
<dbReference type="EMBL" id="JAJJHW010001127">
    <property type="protein sequence ID" value="KAH8377759.1"/>
    <property type="molecule type" value="Genomic_DNA"/>
</dbReference>
<feature type="coiled-coil region" evidence="1">
    <location>
        <begin position="36"/>
        <end position="63"/>
    </location>
</feature>
<accession>A0AAD4PN72</accession>
<proteinExistence type="predicted"/>
<protein>
    <recommendedName>
        <fullName evidence="2">CRAL-TRIO domain-containing protein</fullName>
    </recommendedName>
</protein>
<comment type="caution">
    <text evidence="3">The sequence shown here is derived from an EMBL/GenBank/DDBJ whole genome shotgun (WGS) entry which is preliminary data.</text>
</comment>
<dbReference type="PROSITE" id="PS50191">
    <property type="entry name" value="CRAL_TRIO"/>
    <property type="match status" value="1"/>
</dbReference>
<dbReference type="Gene3D" id="1.10.8.20">
    <property type="entry name" value="N-terminal domain of phosphatidylinositol transfer protein sec14p"/>
    <property type="match status" value="1"/>
</dbReference>
<keyword evidence="4" id="KW-1185">Reference proteome</keyword>
<dbReference type="Gene3D" id="3.40.525.10">
    <property type="entry name" value="CRAL-TRIO lipid binding domain"/>
    <property type="match status" value="1"/>
</dbReference>
<dbReference type="CDD" id="cd00170">
    <property type="entry name" value="SEC14"/>
    <property type="match status" value="1"/>
</dbReference>
<dbReference type="Gene3D" id="1.20.5.1200">
    <property type="entry name" value="Alpha-tocopherol transfer"/>
    <property type="match status" value="1"/>
</dbReference>
<dbReference type="GO" id="GO:0016020">
    <property type="term" value="C:membrane"/>
    <property type="evidence" value="ECO:0007669"/>
    <property type="project" value="TreeGrafter"/>
</dbReference>
<dbReference type="GO" id="GO:1902936">
    <property type="term" value="F:phosphatidylinositol bisphosphate binding"/>
    <property type="evidence" value="ECO:0007669"/>
    <property type="project" value="TreeGrafter"/>
</dbReference>
<reference evidence="3" key="1">
    <citation type="journal article" date="2021" name="Mol. Ecol. Resour.">
        <title>Phylogenomic analyses of the genus Drosophila reveals genomic signals of climate adaptation.</title>
        <authorList>
            <person name="Li F."/>
            <person name="Rane R.V."/>
            <person name="Luria V."/>
            <person name="Xiong Z."/>
            <person name="Chen J."/>
            <person name="Li Z."/>
            <person name="Catullo R.A."/>
            <person name="Griffin P.C."/>
            <person name="Schiffer M."/>
            <person name="Pearce S."/>
            <person name="Lee S.F."/>
            <person name="McElroy K."/>
            <person name="Stocker A."/>
            <person name="Shirriffs J."/>
            <person name="Cockerell F."/>
            <person name="Coppin C."/>
            <person name="Sgro C.M."/>
            <person name="Karger A."/>
            <person name="Cain J.W."/>
            <person name="Weber J.A."/>
            <person name="Santpere G."/>
            <person name="Kirschner M.W."/>
            <person name="Hoffmann A.A."/>
            <person name="Oakeshott J.G."/>
            <person name="Zhang G."/>
        </authorList>
    </citation>
    <scope>NUCLEOTIDE SEQUENCE</scope>
    <source>
        <strain evidence="3">BGI-SZ-2011g</strain>
    </source>
</reference>
<dbReference type="SUPFAM" id="SSF52087">
    <property type="entry name" value="CRAL/TRIO domain"/>
    <property type="match status" value="1"/>
</dbReference>
<organism evidence="3 4">
    <name type="scientific">Drosophila rubida</name>
    <dbReference type="NCBI Taxonomy" id="30044"/>
    <lineage>
        <taxon>Eukaryota</taxon>
        <taxon>Metazoa</taxon>
        <taxon>Ecdysozoa</taxon>
        <taxon>Arthropoda</taxon>
        <taxon>Hexapoda</taxon>
        <taxon>Insecta</taxon>
        <taxon>Pterygota</taxon>
        <taxon>Neoptera</taxon>
        <taxon>Endopterygota</taxon>
        <taxon>Diptera</taxon>
        <taxon>Brachycera</taxon>
        <taxon>Muscomorpha</taxon>
        <taxon>Ephydroidea</taxon>
        <taxon>Drosophilidae</taxon>
        <taxon>Drosophila</taxon>
    </lineage>
</organism>
<dbReference type="SUPFAM" id="SSF46938">
    <property type="entry name" value="CRAL/TRIO N-terminal domain"/>
    <property type="match status" value="1"/>
</dbReference>
<dbReference type="Proteomes" id="UP001200034">
    <property type="component" value="Unassembled WGS sequence"/>
</dbReference>
<evidence type="ECO:0000256" key="1">
    <source>
        <dbReference type="SAM" id="Coils"/>
    </source>
</evidence>